<dbReference type="HAMAP" id="MF_00004">
    <property type="entry name" value="Aden_phosphoribosyltr"/>
    <property type="match status" value="1"/>
</dbReference>
<dbReference type="InterPro" id="IPR029057">
    <property type="entry name" value="PRTase-like"/>
</dbReference>
<dbReference type="NCBIfam" id="TIGR01090">
    <property type="entry name" value="apt"/>
    <property type="match status" value="1"/>
</dbReference>
<dbReference type="InterPro" id="IPR050054">
    <property type="entry name" value="UPRTase/APRTase"/>
</dbReference>
<feature type="domain" description="Phosphoribosyltransferase" evidence="12">
    <location>
        <begin position="37"/>
        <end position="155"/>
    </location>
</feature>
<dbReference type="EMBL" id="BSNM01000015">
    <property type="protein sequence ID" value="GLQ32109.1"/>
    <property type="molecule type" value="Genomic_DNA"/>
</dbReference>
<dbReference type="NCBIfam" id="NF002634">
    <property type="entry name" value="PRK02304.1-3"/>
    <property type="match status" value="1"/>
</dbReference>
<evidence type="ECO:0000256" key="7">
    <source>
        <dbReference type="ARBA" id="ARBA00022490"/>
    </source>
</evidence>
<evidence type="ECO:0000256" key="6">
    <source>
        <dbReference type="ARBA" id="ARBA00011893"/>
    </source>
</evidence>
<evidence type="ECO:0000256" key="10">
    <source>
        <dbReference type="ARBA" id="ARBA00022726"/>
    </source>
</evidence>
<evidence type="ECO:0000256" key="2">
    <source>
        <dbReference type="ARBA" id="ARBA00003968"/>
    </source>
</evidence>
<dbReference type="InterPro" id="IPR000836">
    <property type="entry name" value="PRTase_dom"/>
</dbReference>
<evidence type="ECO:0000256" key="11">
    <source>
        <dbReference type="HAMAP-Rule" id="MF_00004"/>
    </source>
</evidence>
<accession>A0AA37SBH6</accession>
<dbReference type="Proteomes" id="UP001161389">
    <property type="component" value="Unassembled WGS sequence"/>
</dbReference>
<keyword evidence="10 11" id="KW-0660">Purine salvage</keyword>
<keyword evidence="7 11" id="KW-0963">Cytoplasm</keyword>
<evidence type="ECO:0000256" key="8">
    <source>
        <dbReference type="ARBA" id="ARBA00022676"/>
    </source>
</evidence>
<dbReference type="PANTHER" id="PTHR32315">
    <property type="entry name" value="ADENINE PHOSPHORIBOSYLTRANSFERASE"/>
    <property type="match status" value="1"/>
</dbReference>
<evidence type="ECO:0000256" key="4">
    <source>
        <dbReference type="ARBA" id="ARBA00004659"/>
    </source>
</evidence>
<reference evidence="13" key="1">
    <citation type="journal article" date="2014" name="Int. J. Syst. Evol. Microbiol.">
        <title>Complete genome sequence of Corynebacterium casei LMG S-19264T (=DSM 44701T), isolated from a smear-ripened cheese.</title>
        <authorList>
            <consortium name="US DOE Joint Genome Institute (JGI-PGF)"/>
            <person name="Walter F."/>
            <person name="Albersmeier A."/>
            <person name="Kalinowski J."/>
            <person name="Ruckert C."/>
        </authorList>
    </citation>
    <scope>NUCLEOTIDE SEQUENCE</scope>
    <source>
        <strain evidence="13">NBRC 110071</strain>
    </source>
</reference>
<dbReference type="EC" id="2.4.2.7" evidence="6 11"/>
<dbReference type="GO" id="GO:0002055">
    <property type="term" value="F:adenine binding"/>
    <property type="evidence" value="ECO:0007669"/>
    <property type="project" value="TreeGrafter"/>
</dbReference>
<evidence type="ECO:0000256" key="1">
    <source>
        <dbReference type="ARBA" id="ARBA00000868"/>
    </source>
</evidence>
<comment type="subcellular location">
    <subcellularLocation>
        <location evidence="3 11">Cytoplasm</location>
    </subcellularLocation>
</comment>
<comment type="subunit">
    <text evidence="11">Homodimer.</text>
</comment>
<evidence type="ECO:0000256" key="9">
    <source>
        <dbReference type="ARBA" id="ARBA00022679"/>
    </source>
</evidence>
<dbReference type="FunFam" id="3.40.50.2020:FF:000021">
    <property type="entry name" value="Adenine phosphoribosyltransferase"/>
    <property type="match status" value="1"/>
</dbReference>
<comment type="catalytic activity">
    <reaction evidence="1 11">
        <text>AMP + diphosphate = 5-phospho-alpha-D-ribose 1-diphosphate + adenine</text>
        <dbReference type="Rhea" id="RHEA:16609"/>
        <dbReference type="ChEBI" id="CHEBI:16708"/>
        <dbReference type="ChEBI" id="CHEBI:33019"/>
        <dbReference type="ChEBI" id="CHEBI:58017"/>
        <dbReference type="ChEBI" id="CHEBI:456215"/>
        <dbReference type="EC" id="2.4.2.7"/>
    </reaction>
</comment>
<dbReference type="AlphaFoldDB" id="A0AA37SBH6"/>
<evidence type="ECO:0000256" key="5">
    <source>
        <dbReference type="ARBA" id="ARBA00008391"/>
    </source>
</evidence>
<dbReference type="NCBIfam" id="NF002636">
    <property type="entry name" value="PRK02304.1-5"/>
    <property type="match status" value="1"/>
</dbReference>
<comment type="function">
    <text evidence="2 11">Catalyzes a salvage reaction resulting in the formation of AMP, that is energically less costly than de novo synthesis.</text>
</comment>
<evidence type="ECO:0000313" key="14">
    <source>
        <dbReference type="Proteomes" id="UP001161389"/>
    </source>
</evidence>
<comment type="caution">
    <text evidence="13">The sequence shown here is derived from an EMBL/GenBank/DDBJ whole genome shotgun (WGS) entry which is preliminary data.</text>
</comment>
<dbReference type="GO" id="GO:0006168">
    <property type="term" value="P:adenine salvage"/>
    <property type="evidence" value="ECO:0007669"/>
    <property type="project" value="InterPro"/>
</dbReference>
<organism evidence="13 14">
    <name type="scientific">Litoribrevibacter albus</name>
    <dbReference type="NCBI Taxonomy" id="1473156"/>
    <lineage>
        <taxon>Bacteria</taxon>
        <taxon>Pseudomonadati</taxon>
        <taxon>Pseudomonadota</taxon>
        <taxon>Gammaproteobacteria</taxon>
        <taxon>Oceanospirillales</taxon>
        <taxon>Oceanospirillaceae</taxon>
        <taxon>Litoribrevibacter</taxon>
    </lineage>
</organism>
<dbReference type="GO" id="GO:0044209">
    <property type="term" value="P:AMP salvage"/>
    <property type="evidence" value="ECO:0007669"/>
    <property type="project" value="UniProtKB-UniRule"/>
</dbReference>
<evidence type="ECO:0000313" key="13">
    <source>
        <dbReference type="EMBL" id="GLQ32109.1"/>
    </source>
</evidence>
<dbReference type="Gene3D" id="3.40.50.2020">
    <property type="match status" value="1"/>
</dbReference>
<dbReference type="RefSeq" id="WP_284381969.1">
    <property type="nucleotide sequence ID" value="NZ_BSNM01000015.1"/>
</dbReference>
<dbReference type="GO" id="GO:0003999">
    <property type="term" value="F:adenine phosphoribosyltransferase activity"/>
    <property type="evidence" value="ECO:0007669"/>
    <property type="project" value="UniProtKB-UniRule"/>
</dbReference>
<dbReference type="CDD" id="cd06223">
    <property type="entry name" value="PRTases_typeI"/>
    <property type="match status" value="1"/>
</dbReference>
<gene>
    <name evidence="11 13" type="primary">apt</name>
    <name evidence="13" type="ORF">GCM10007876_25880</name>
</gene>
<evidence type="ECO:0000259" key="12">
    <source>
        <dbReference type="Pfam" id="PF00156"/>
    </source>
</evidence>
<keyword evidence="8 11" id="KW-0328">Glycosyltransferase</keyword>
<dbReference type="PANTHER" id="PTHR32315:SF3">
    <property type="entry name" value="ADENINE PHOSPHORIBOSYLTRANSFERASE"/>
    <property type="match status" value="1"/>
</dbReference>
<proteinExistence type="inferred from homology"/>
<dbReference type="SUPFAM" id="SSF53271">
    <property type="entry name" value="PRTase-like"/>
    <property type="match status" value="1"/>
</dbReference>
<evidence type="ECO:0000256" key="3">
    <source>
        <dbReference type="ARBA" id="ARBA00004496"/>
    </source>
</evidence>
<sequence>MSFDEIYLKANIRAVHNWPKEGVTFRDITPLLQQPKPFRMVIDALTQRYINHEIDRIAAIDSRGFLIGSVLAYNLNKPLILVRKKDKLPPPVISESYNLEYGAATVEIQQGSCKEGDKVLIIDDIIATGGTMMAASTLLKSQGAEVFEAAALIDLPDLNGSTLLQNIGIGVYSLCAFEGES</sequence>
<comment type="similarity">
    <text evidence="5 11">Belongs to the purine/pyrimidine phosphoribosyltransferase family.</text>
</comment>
<keyword evidence="9 11" id="KW-0808">Transferase</keyword>
<name>A0AA37SBH6_9GAMM</name>
<protein>
    <recommendedName>
        <fullName evidence="6 11">Adenine phosphoribosyltransferase</fullName>
        <shortName evidence="11">APRT</shortName>
        <ecNumber evidence="6 11">2.4.2.7</ecNumber>
    </recommendedName>
</protein>
<comment type="pathway">
    <text evidence="4 11">Purine metabolism; AMP biosynthesis via salvage pathway; AMP from adenine: step 1/1.</text>
</comment>
<dbReference type="GO" id="GO:0005737">
    <property type="term" value="C:cytoplasm"/>
    <property type="evidence" value="ECO:0007669"/>
    <property type="project" value="UniProtKB-SubCell"/>
</dbReference>
<keyword evidence="14" id="KW-1185">Reference proteome</keyword>
<dbReference type="InterPro" id="IPR005764">
    <property type="entry name" value="Ade_phspho_trans"/>
</dbReference>
<reference evidence="13" key="2">
    <citation type="submission" date="2023-01" db="EMBL/GenBank/DDBJ databases">
        <title>Draft genome sequence of Litoribrevibacter albus strain NBRC 110071.</title>
        <authorList>
            <person name="Sun Q."/>
            <person name="Mori K."/>
        </authorList>
    </citation>
    <scope>NUCLEOTIDE SEQUENCE</scope>
    <source>
        <strain evidence="13">NBRC 110071</strain>
    </source>
</reference>
<dbReference type="GO" id="GO:0006166">
    <property type="term" value="P:purine ribonucleoside salvage"/>
    <property type="evidence" value="ECO:0007669"/>
    <property type="project" value="UniProtKB-UniRule"/>
</dbReference>
<dbReference type="Pfam" id="PF00156">
    <property type="entry name" value="Pribosyltran"/>
    <property type="match status" value="1"/>
</dbReference>
<dbReference type="GO" id="GO:0016208">
    <property type="term" value="F:AMP binding"/>
    <property type="evidence" value="ECO:0007669"/>
    <property type="project" value="TreeGrafter"/>
</dbReference>